<evidence type="ECO:0000256" key="4">
    <source>
        <dbReference type="ARBA" id="ARBA00022989"/>
    </source>
</evidence>
<dbReference type="PANTHER" id="PTHR30509:SF8">
    <property type="entry name" value="INNER MEMBRANE PROTEIN YCCS"/>
    <property type="match status" value="1"/>
</dbReference>
<keyword evidence="3 7" id="KW-0812">Transmembrane</keyword>
<comment type="similarity">
    <text evidence="6">Belongs to the YccS/YhfK family.</text>
</comment>
<keyword evidence="11" id="KW-1185">Reference proteome</keyword>
<evidence type="ECO:0000256" key="5">
    <source>
        <dbReference type="ARBA" id="ARBA00023136"/>
    </source>
</evidence>
<feature type="domain" description="Integral membrane bound transporter" evidence="9">
    <location>
        <begin position="405"/>
        <end position="525"/>
    </location>
</feature>
<organism evidence="10 11">
    <name type="scientific">Scandinavium lactucae</name>
    <dbReference type="NCBI Taxonomy" id="3095028"/>
    <lineage>
        <taxon>Bacteria</taxon>
        <taxon>Pseudomonadati</taxon>
        <taxon>Pseudomonadota</taxon>
        <taxon>Gammaproteobacteria</taxon>
        <taxon>Enterobacterales</taxon>
        <taxon>Enterobacteriaceae</taxon>
        <taxon>Scandinavium</taxon>
    </lineage>
</organism>
<dbReference type="Pfam" id="PF13515">
    <property type="entry name" value="FUSC_2"/>
    <property type="match status" value="1"/>
</dbReference>
<feature type="transmembrane region" description="Helical" evidence="7">
    <location>
        <begin position="15"/>
        <end position="34"/>
    </location>
</feature>
<dbReference type="Proteomes" id="UP001275664">
    <property type="component" value="Unassembled WGS sequence"/>
</dbReference>
<dbReference type="NCBIfam" id="TIGR01667">
    <property type="entry name" value="YCCS_YHFK"/>
    <property type="match status" value="1"/>
</dbReference>
<dbReference type="RefSeq" id="WP_319787101.1">
    <property type="nucleotide sequence ID" value="NZ_JAWXRD010000040.1"/>
</dbReference>
<feature type="transmembrane region" description="Helical" evidence="7">
    <location>
        <begin position="509"/>
        <end position="531"/>
    </location>
</feature>
<feature type="transmembrane region" description="Helical" evidence="7">
    <location>
        <begin position="139"/>
        <end position="161"/>
    </location>
</feature>
<evidence type="ECO:0000313" key="10">
    <source>
        <dbReference type="EMBL" id="MDX6042828.1"/>
    </source>
</evidence>
<comment type="subcellular location">
    <subcellularLocation>
        <location evidence="1">Cell membrane</location>
        <topology evidence="1">Multi-pass membrane protein</topology>
    </subcellularLocation>
</comment>
<feature type="transmembrane region" description="Helical" evidence="7">
    <location>
        <begin position="484"/>
        <end position="503"/>
    </location>
</feature>
<dbReference type="EMBL" id="JAWXRD010000040">
    <property type="protein sequence ID" value="MDX6042828.1"/>
    <property type="molecule type" value="Genomic_DNA"/>
</dbReference>
<gene>
    <name evidence="10" type="primary">yccS</name>
    <name evidence="10" type="ORF">SIK69_21795</name>
</gene>
<sequence length="711" mass="80163">MLSPILRRYTWNSAWLYNARIFIALCGTAALPWWLGDVKLTIPLTLGVVAAALADLDDRLAGRLRNLLITLVCFFIASASVELLFPWPWAFALGLTLSTSGFILLGSLGQRYATIAFGALLIAIYTMLGVSLYEHWYQQPLLLLAGAIWYNLLTLTGHLIFPIRPLQDNLARSFEQLAYYLELKSRLFDPDIENEAQAPLVELAMANGQLVATLNQTKASLLTRLRGDRGQRGTRRTLHYYFAAQDIHERASSSHVQYQSLRDTFRYSDVMFRFQRLLSMQSQACQQLSSSILLRTPYQHDSRFERVFAHLDAALDRVSASGADKEQMKALGFLLNNLRAIDAQLATIESEQQMAMPQSETETQLADDRLHGFSDVWLRLKRNFSPDSALFRHAVRMSLVLCAGYAFIQFTGMHHGYWILLTSLFVCQPNYNATRHRLALRVIGTLIGVAIGLPVILLVPSVEGQLLLIVLTGVLFFAFRNVQYAHATMFITLLVLLCFNLLGEGFEVALPRVIDTLIGCAIAWAAVSFIWPDWKFRNLPTVMARAVDANCRYLDAILEQYHQGRDNRLAYRIARRDAHNRDAELASVVSNMSTEPRITADMRETAFRLLCLNHTFTSYISALGAHREKLTNPDILALLDDAVCYVDDAFHHTPSDEQRVQSALAGLMERIRHLEPGSDIKAPLVLQQIGLMVSLLPEFCRLQQQVTPQSV</sequence>
<keyword evidence="4 7" id="KW-1133">Transmembrane helix</keyword>
<feature type="transmembrane region" description="Helical" evidence="7">
    <location>
        <begin position="438"/>
        <end position="458"/>
    </location>
</feature>
<evidence type="ECO:0000259" key="8">
    <source>
        <dbReference type="Pfam" id="PF12805"/>
    </source>
</evidence>
<feature type="transmembrane region" description="Helical" evidence="7">
    <location>
        <begin position="414"/>
        <end position="431"/>
    </location>
</feature>
<dbReference type="InterPro" id="IPR049453">
    <property type="entry name" value="Memb_transporter_dom"/>
</dbReference>
<dbReference type="InterPro" id="IPR010019">
    <property type="entry name" value="Integral_membrane_YccS"/>
</dbReference>
<reference evidence="10 11" key="1">
    <citation type="submission" date="2023-11" db="EMBL/GenBank/DDBJ databases">
        <title>Scandinavium wanjuensis sp. nov., isolated from lettuce South Korea.</title>
        <authorList>
            <person name="Park J."/>
            <person name="Park S."/>
            <person name="Oh K.K."/>
            <person name="Cho G.S."/>
            <person name="Franz C.M.A.P."/>
        </authorList>
    </citation>
    <scope>NUCLEOTIDE SEQUENCE [LARGE SCALE GENOMIC DNA]</scope>
    <source>
        <strain evidence="10 11">V105_6</strain>
    </source>
</reference>
<evidence type="ECO:0000256" key="6">
    <source>
        <dbReference type="ARBA" id="ARBA00043993"/>
    </source>
</evidence>
<accession>A0ABU4QU63</accession>
<comment type="caution">
    <text evidence="10">The sequence shown here is derived from an EMBL/GenBank/DDBJ whole genome shotgun (WGS) entry which is preliminary data.</text>
</comment>
<keyword evidence="5 7" id="KW-0472">Membrane</keyword>
<feature type="transmembrane region" description="Helical" evidence="7">
    <location>
        <begin position="112"/>
        <end position="133"/>
    </location>
</feature>
<evidence type="ECO:0000256" key="2">
    <source>
        <dbReference type="ARBA" id="ARBA00022475"/>
    </source>
</evidence>
<evidence type="ECO:0000256" key="1">
    <source>
        <dbReference type="ARBA" id="ARBA00004651"/>
    </source>
</evidence>
<evidence type="ECO:0000256" key="3">
    <source>
        <dbReference type="ARBA" id="ARBA00022692"/>
    </source>
</evidence>
<dbReference type="NCBIfam" id="TIGR01666">
    <property type="entry name" value="YCCS"/>
    <property type="match status" value="1"/>
</dbReference>
<evidence type="ECO:0000259" key="9">
    <source>
        <dbReference type="Pfam" id="PF13515"/>
    </source>
</evidence>
<keyword evidence="2" id="KW-1003">Cell membrane</keyword>
<evidence type="ECO:0000313" key="11">
    <source>
        <dbReference type="Proteomes" id="UP001275664"/>
    </source>
</evidence>
<proteinExistence type="inferred from homology"/>
<dbReference type="Pfam" id="PF12805">
    <property type="entry name" value="FUSC-like"/>
    <property type="match status" value="1"/>
</dbReference>
<dbReference type="InterPro" id="IPR032692">
    <property type="entry name" value="YccS_N"/>
</dbReference>
<feature type="domain" description="Integral membrane protein YccS N-terminal" evidence="8">
    <location>
        <begin position="66"/>
        <end position="345"/>
    </location>
</feature>
<protein>
    <submittedName>
        <fullName evidence="10">YccS family putative transporter</fullName>
    </submittedName>
</protein>
<name>A0ABU4QU63_9ENTR</name>
<dbReference type="PANTHER" id="PTHR30509">
    <property type="entry name" value="P-HYDROXYBENZOIC ACID EFFLUX PUMP SUBUNIT-RELATED"/>
    <property type="match status" value="1"/>
</dbReference>
<feature type="transmembrane region" description="Helical" evidence="7">
    <location>
        <begin position="64"/>
        <end position="81"/>
    </location>
</feature>
<feature type="transmembrane region" description="Helical" evidence="7">
    <location>
        <begin position="40"/>
        <end position="57"/>
    </location>
</feature>
<dbReference type="InterPro" id="IPR010020">
    <property type="entry name" value="Integral_membrane_YCCS_YHJK"/>
</dbReference>
<evidence type="ECO:0000256" key="7">
    <source>
        <dbReference type="SAM" id="Phobius"/>
    </source>
</evidence>